<sequence>MTTVVHVTVVPGDDAPEVILLVALAGELDYTNAERFRHDLHEAVGSEPRDLVIDLTELTFCDSTGIQVLLGVRRLVQARGRRIALANPHQRLKRLFHLTGLAEAFGVQPSVALAVEAMTSQTPLET</sequence>
<dbReference type="PANTHER" id="PTHR33495:SF2">
    <property type="entry name" value="ANTI-SIGMA FACTOR ANTAGONIST TM_1081-RELATED"/>
    <property type="match status" value="1"/>
</dbReference>
<accession>A0A7W7QNQ4</accession>
<comment type="caution">
    <text evidence="4">The sequence shown here is derived from an EMBL/GenBank/DDBJ whole genome shotgun (WGS) entry which is preliminary data.</text>
</comment>
<keyword evidence="5" id="KW-1185">Reference proteome</keyword>
<dbReference type="InterPro" id="IPR003658">
    <property type="entry name" value="Anti-sigma_ant"/>
</dbReference>
<reference evidence="4 5" key="1">
    <citation type="submission" date="2020-08" db="EMBL/GenBank/DDBJ databases">
        <title>Genomic Encyclopedia of Type Strains, Phase III (KMG-III): the genomes of soil and plant-associated and newly described type strains.</title>
        <authorList>
            <person name="Whitman W."/>
        </authorList>
    </citation>
    <scope>NUCLEOTIDE SEQUENCE [LARGE SCALE GENOMIC DNA]</scope>
    <source>
        <strain evidence="4 5">CECT 8840</strain>
    </source>
</reference>
<dbReference type="Gene3D" id="3.30.750.24">
    <property type="entry name" value="STAS domain"/>
    <property type="match status" value="1"/>
</dbReference>
<organism evidence="4 5">
    <name type="scientific">Streptosporangium saharense</name>
    <dbReference type="NCBI Taxonomy" id="1706840"/>
    <lineage>
        <taxon>Bacteria</taxon>
        <taxon>Bacillati</taxon>
        <taxon>Actinomycetota</taxon>
        <taxon>Actinomycetes</taxon>
        <taxon>Streptosporangiales</taxon>
        <taxon>Streptosporangiaceae</taxon>
        <taxon>Streptosporangium</taxon>
    </lineage>
</organism>
<dbReference type="PANTHER" id="PTHR33495">
    <property type="entry name" value="ANTI-SIGMA FACTOR ANTAGONIST TM_1081-RELATED-RELATED"/>
    <property type="match status" value="1"/>
</dbReference>
<name>A0A7W7QNQ4_9ACTN</name>
<dbReference type="InterPro" id="IPR002645">
    <property type="entry name" value="STAS_dom"/>
</dbReference>
<dbReference type="Pfam" id="PF01740">
    <property type="entry name" value="STAS"/>
    <property type="match status" value="1"/>
</dbReference>
<dbReference type="GO" id="GO:0043856">
    <property type="term" value="F:anti-sigma factor antagonist activity"/>
    <property type="evidence" value="ECO:0007669"/>
    <property type="project" value="InterPro"/>
</dbReference>
<protein>
    <recommendedName>
        <fullName evidence="2">Anti-sigma factor antagonist</fullName>
    </recommendedName>
</protein>
<evidence type="ECO:0000313" key="5">
    <source>
        <dbReference type="Proteomes" id="UP000552644"/>
    </source>
</evidence>
<dbReference type="CDD" id="cd07043">
    <property type="entry name" value="STAS_anti-anti-sigma_factors"/>
    <property type="match status" value="1"/>
</dbReference>
<dbReference type="AlphaFoldDB" id="A0A7W7QNQ4"/>
<dbReference type="EMBL" id="JACHJP010000004">
    <property type="protein sequence ID" value="MBB4916971.1"/>
    <property type="molecule type" value="Genomic_DNA"/>
</dbReference>
<dbReference type="InterPro" id="IPR036513">
    <property type="entry name" value="STAS_dom_sf"/>
</dbReference>
<feature type="domain" description="STAS" evidence="3">
    <location>
        <begin position="19"/>
        <end position="118"/>
    </location>
</feature>
<dbReference type="Proteomes" id="UP000552644">
    <property type="component" value="Unassembled WGS sequence"/>
</dbReference>
<dbReference type="RefSeq" id="WP_184716864.1">
    <property type="nucleotide sequence ID" value="NZ_JACHJP010000004.1"/>
</dbReference>
<evidence type="ECO:0000256" key="1">
    <source>
        <dbReference type="ARBA" id="ARBA00009013"/>
    </source>
</evidence>
<dbReference type="PROSITE" id="PS50801">
    <property type="entry name" value="STAS"/>
    <property type="match status" value="1"/>
</dbReference>
<proteinExistence type="inferred from homology"/>
<dbReference type="NCBIfam" id="TIGR00377">
    <property type="entry name" value="ant_ant_sig"/>
    <property type="match status" value="1"/>
</dbReference>
<gene>
    <name evidence="4" type="ORF">FHS44_004079</name>
</gene>
<evidence type="ECO:0000313" key="4">
    <source>
        <dbReference type="EMBL" id="MBB4916971.1"/>
    </source>
</evidence>
<comment type="similarity">
    <text evidence="1 2">Belongs to the anti-sigma-factor antagonist family.</text>
</comment>
<dbReference type="SUPFAM" id="SSF52091">
    <property type="entry name" value="SpoIIaa-like"/>
    <property type="match status" value="1"/>
</dbReference>
<evidence type="ECO:0000259" key="3">
    <source>
        <dbReference type="PROSITE" id="PS50801"/>
    </source>
</evidence>
<evidence type="ECO:0000256" key="2">
    <source>
        <dbReference type="RuleBase" id="RU003749"/>
    </source>
</evidence>